<sequence>MVDLPEGVGTPSGIFYKVSRMKTWYLKTISTSPVRLDCPDDWSESLTVEWRLATTGYDSAVCGPGGKILFVLDIAASAAGPWRRHKLWSETVTEGERPIIRSEVLA</sequence>
<gene>
    <name evidence="1" type="ORF">Poly41_34070</name>
</gene>
<accession>A0A5C6DKI8</accession>
<dbReference type="AlphaFoldDB" id="A0A5C6DKI8"/>
<organism evidence="1 2">
    <name type="scientific">Novipirellula artificiosorum</name>
    <dbReference type="NCBI Taxonomy" id="2528016"/>
    <lineage>
        <taxon>Bacteria</taxon>
        <taxon>Pseudomonadati</taxon>
        <taxon>Planctomycetota</taxon>
        <taxon>Planctomycetia</taxon>
        <taxon>Pirellulales</taxon>
        <taxon>Pirellulaceae</taxon>
        <taxon>Novipirellula</taxon>
    </lineage>
</organism>
<reference evidence="1 2" key="1">
    <citation type="submission" date="2019-02" db="EMBL/GenBank/DDBJ databases">
        <title>Deep-cultivation of Planctomycetes and their phenomic and genomic characterization uncovers novel biology.</title>
        <authorList>
            <person name="Wiegand S."/>
            <person name="Jogler M."/>
            <person name="Boedeker C."/>
            <person name="Pinto D."/>
            <person name="Vollmers J."/>
            <person name="Rivas-Marin E."/>
            <person name="Kohn T."/>
            <person name="Peeters S.H."/>
            <person name="Heuer A."/>
            <person name="Rast P."/>
            <person name="Oberbeckmann S."/>
            <person name="Bunk B."/>
            <person name="Jeske O."/>
            <person name="Meyerdierks A."/>
            <person name="Storesund J.E."/>
            <person name="Kallscheuer N."/>
            <person name="Luecker S."/>
            <person name="Lage O.M."/>
            <person name="Pohl T."/>
            <person name="Merkel B.J."/>
            <person name="Hornburger P."/>
            <person name="Mueller R.-W."/>
            <person name="Bruemmer F."/>
            <person name="Labrenz M."/>
            <person name="Spormann A.M."/>
            <person name="Op Den Camp H."/>
            <person name="Overmann J."/>
            <person name="Amann R."/>
            <person name="Jetten M.S.M."/>
            <person name="Mascher T."/>
            <person name="Medema M.H."/>
            <person name="Devos D.P."/>
            <person name="Kaster A.-K."/>
            <person name="Ovreas L."/>
            <person name="Rohde M."/>
            <person name="Galperin M.Y."/>
            <person name="Jogler C."/>
        </authorList>
    </citation>
    <scope>NUCLEOTIDE SEQUENCE [LARGE SCALE GENOMIC DNA]</scope>
    <source>
        <strain evidence="1 2">Poly41</strain>
    </source>
</reference>
<dbReference type="Proteomes" id="UP000319143">
    <property type="component" value="Unassembled WGS sequence"/>
</dbReference>
<name>A0A5C6DKI8_9BACT</name>
<protein>
    <submittedName>
        <fullName evidence="1">Uncharacterized protein</fullName>
    </submittedName>
</protein>
<evidence type="ECO:0000313" key="1">
    <source>
        <dbReference type="EMBL" id="TWU37278.1"/>
    </source>
</evidence>
<proteinExistence type="predicted"/>
<comment type="caution">
    <text evidence="1">The sequence shown here is derived from an EMBL/GenBank/DDBJ whole genome shotgun (WGS) entry which is preliminary data.</text>
</comment>
<dbReference type="EMBL" id="SJPV01000005">
    <property type="protein sequence ID" value="TWU37278.1"/>
    <property type="molecule type" value="Genomic_DNA"/>
</dbReference>
<keyword evidence="2" id="KW-1185">Reference proteome</keyword>
<evidence type="ECO:0000313" key="2">
    <source>
        <dbReference type="Proteomes" id="UP000319143"/>
    </source>
</evidence>